<keyword evidence="2" id="KW-1185">Reference proteome</keyword>
<protein>
    <recommendedName>
        <fullName evidence="3">Phage tail tube protein</fullName>
    </recommendedName>
</protein>
<dbReference type="OrthoDB" id="2604320at2"/>
<organism evidence="1 2">
    <name type="scientific">Lutispora thermophila DSM 19022</name>
    <dbReference type="NCBI Taxonomy" id="1122184"/>
    <lineage>
        <taxon>Bacteria</taxon>
        <taxon>Bacillati</taxon>
        <taxon>Bacillota</taxon>
        <taxon>Clostridia</taxon>
        <taxon>Lutisporales</taxon>
        <taxon>Lutisporaceae</taxon>
        <taxon>Lutispora</taxon>
    </lineage>
</organism>
<accession>A0A1M6ER66</accession>
<evidence type="ECO:0008006" key="3">
    <source>
        <dbReference type="Google" id="ProtNLM"/>
    </source>
</evidence>
<dbReference type="STRING" id="1122184.SAMN02745176_01655"/>
<dbReference type="Proteomes" id="UP000184442">
    <property type="component" value="Unassembled WGS sequence"/>
</dbReference>
<sequence>MSLKVNGKTYDWADVDIKLPGLSIEFQEISYDDELEKELAYGKGQKPRGYGEGNYKAEGKVTLLRDDYDTLLDYCKSKGVPLFKLVIPKIVVSYANEGDRTRSDVLNTVTFTKRSNKAAQGDKSIKVDLDMLIVDGIESDGVKAL</sequence>
<dbReference type="EMBL" id="FQZS01000010">
    <property type="protein sequence ID" value="SHI87994.1"/>
    <property type="molecule type" value="Genomic_DNA"/>
</dbReference>
<reference evidence="1 2" key="1">
    <citation type="submission" date="2016-11" db="EMBL/GenBank/DDBJ databases">
        <authorList>
            <person name="Jaros S."/>
            <person name="Januszkiewicz K."/>
            <person name="Wedrychowicz H."/>
        </authorList>
    </citation>
    <scope>NUCLEOTIDE SEQUENCE [LARGE SCALE GENOMIC DNA]</scope>
    <source>
        <strain evidence="1 2">DSM 19022</strain>
    </source>
</reference>
<proteinExistence type="predicted"/>
<name>A0A1M6ER66_9FIRM</name>
<gene>
    <name evidence="1" type="ORF">SAMN02745176_01655</name>
</gene>
<dbReference type="AlphaFoldDB" id="A0A1M6ER66"/>
<dbReference type="RefSeq" id="WP_073025741.1">
    <property type="nucleotide sequence ID" value="NZ_FQZS01000010.1"/>
</dbReference>
<evidence type="ECO:0000313" key="1">
    <source>
        <dbReference type="EMBL" id="SHI87994.1"/>
    </source>
</evidence>
<evidence type="ECO:0000313" key="2">
    <source>
        <dbReference type="Proteomes" id="UP000184442"/>
    </source>
</evidence>